<evidence type="ECO:0008006" key="4">
    <source>
        <dbReference type="Google" id="ProtNLM"/>
    </source>
</evidence>
<dbReference type="PROSITE" id="PS51257">
    <property type="entry name" value="PROKAR_LIPOPROTEIN"/>
    <property type="match status" value="1"/>
</dbReference>
<protein>
    <recommendedName>
        <fullName evidence="4">Lipoprotein</fullName>
    </recommendedName>
</protein>
<evidence type="ECO:0000313" key="3">
    <source>
        <dbReference type="Proteomes" id="UP000321328"/>
    </source>
</evidence>
<accession>A0A511D0D0</accession>
<sequence>MSSPTRPVRLALAACAAFLAAGCSTLTGGSPQADPVAWVDSVCGATLPFNDAATATPNLQFSDPAAAVQSLSGYLESTGTAVQGTLDSLDAVGPSPIEGGDAAVEQLQSLLTGVKQAFDTTRTTLGSVDTSSPETLTATLPAALAPMEDLRRLVEGTAALEVSPEFRAAAEQASNCRKMPDLFGG</sequence>
<comment type="caution">
    <text evidence="2">The sequence shown here is derived from an EMBL/GenBank/DDBJ whole genome shotgun (WGS) entry which is preliminary data.</text>
</comment>
<dbReference type="OrthoDB" id="3573478at2"/>
<organism evidence="2 3">
    <name type="scientific">Pseudonocardia asaccharolytica DSM 44247 = NBRC 16224</name>
    <dbReference type="NCBI Taxonomy" id="1123024"/>
    <lineage>
        <taxon>Bacteria</taxon>
        <taxon>Bacillati</taxon>
        <taxon>Actinomycetota</taxon>
        <taxon>Actinomycetes</taxon>
        <taxon>Pseudonocardiales</taxon>
        <taxon>Pseudonocardiaceae</taxon>
        <taxon>Pseudonocardia</taxon>
    </lineage>
</organism>
<reference evidence="2 3" key="1">
    <citation type="submission" date="2019-07" db="EMBL/GenBank/DDBJ databases">
        <title>Whole genome shotgun sequence of Pseudonocardia asaccharolytica NBRC 16224.</title>
        <authorList>
            <person name="Hosoyama A."/>
            <person name="Uohara A."/>
            <person name="Ohji S."/>
            <person name="Ichikawa N."/>
        </authorList>
    </citation>
    <scope>NUCLEOTIDE SEQUENCE [LARGE SCALE GENOMIC DNA]</scope>
    <source>
        <strain evidence="2 3">NBRC 16224</strain>
    </source>
</reference>
<evidence type="ECO:0000313" key="2">
    <source>
        <dbReference type="EMBL" id="GEL18255.1"/>
    </source>
</evidence>
<proteinExistence type="predicted"/>
<feature type="signal peptide" evidence="1">
    <location>
        <begin position="1"/>
        <end position="33"/>
    </location>
</feature>
<name>A0A511D0D0_9PSEU</name>
<keyword evidence="3" id="KW-1185">Reference proteome</keyword>
<gene>
    <name evidence="2" type="ORF">PA7_20920</name>
</gene>
<evidence type="ECO:0000256" key="1">
    <source>
        <dbReference type="SAM" id="SignalP"/>
    </source>
</evidence>
<feature type="chain" id="PRO_5021990649" description="Lipoprotein" evidence="1">
    <location>
        <begin position="34"/>
        <end position="185"/>
    </location>
</feature>
<dbReference type="AlphaFoldDB" id="A0A511D0D0"/>
<dbReference type="RefSeq" id="WP_028931248.1">
    <property type="nucleotide sequence ID" value="NZ_AUII01000023.1"/>
</dbReference>
<dbReference type="Proteomes" id="UP000321328">
    <property type="component" value="Unassembled WGS sequence"/>
</dbReference>
<keyword evidence="1" id="KW-0732">Signal</keyword>
<dbReference type="EMBL" id="BJVI01000017">
    <property type="protein sequence ID" value="GEL18255.1"/>
    <property type="molecule type" value="Genomic_DNA"/>
</dbReference>
<dbReference type="STRING" id="1123024.GCA_000423625_03855"/>